<feature type="signal peptide" evidence="2">
    <location>
        <begin position="1"/>
        <end position="22"/>
    </location>
</feature>
<accession>A0ABT6P2U7</accession>
<feature type="region of interest" description="Disordered" evidence="1">
    <location>
        <begin position="23"/>
        <end position="50"/>
    </location>
</feature>
<sequence length="417" mass="44931">MVCPSSRATLLLLLTLSASTMAAEPETSSAPPNDPKPSRASQYRKLSPEAEERFKSRVAVGDRALEAGRLNEAADAYSEALSMKHDPRLSGRLGLVLSMFLPDPRTDLEMAFALQVAVSEAAGISSAERRQFFEAYERVRRRVCRLDVMTSDVDAMISIGSDKRVRSEGAFWTFISPGETKVTATLSGREDLKQTAECVGGKSMLLQFEFPEPAQAQPQVITIEKEPKERRVVVRENGAHEKVDPASAPRGRGLFSAEGGATLVVGALPSPAMGASLAGWYRREAFSVMAGVRGVWSVGPVEARPIDAFLFSGLGGPCVSWKWLDTCVLASLNVIQYEMADTSLYLPDRESEVIPGVGIGVGARYKIAGPFSVRLFGDVSSMLRQTSISIRTSDSATPVWSGGRFMASAGVTISISQ</sequence>
<comment type="caution">
    <text evidence="3">The sequence shown here is derived from an EMBL/GenBank/DDBJ whole genome shotgun (WGS) entry which is preliminary data.</text>
</comment>
<keyword evidence="4" id="KW-1185">Reference proteome</keyword>
<feature type="chain" id="PRO_5046508470" description="Tetratricopeptide repeat protein" evidence="2">
    <location>
        <begin position="23"/>
        <end position="417"/>
    </location>
</feature>
<evidence type="ECO:0000313" key="3">
    <source>
        <dbReference type="EMBL" id="MDI1434874.1"/>
    </source>
</evidence>
<protein>
    <recommendedName>
        <fullName evidence="5">Tetratricopeptide repeat protein</fullName>
    </recommendedName>
</protein>
<evidence type="ECO:0000313" key="4">
    <source>
        <dbReference type="Proteomes" id="UP001160301"/>
    </source>
</evidence>
<name>A0ABT6P2U7_9BACT</name>
<evidence type="ECO:0008006" key="5">
    <source>
        <dbReference type="Google" id="ProtNLM"/>
    </source>
</evidence>
<evidence type="ECO:0000256" key="2">
    <source>
        <dbReference type="SAM" id="SignalP"/>
    </source>
</evidence>
<dbReference type="Proteomes" id="UP001160301">
    <property type="component" value="Unassembled WGS sequence"/>
</dbReference>
<gene>
    <name evidence="3" type="ORF">QHF89_35560</name>
</gene>
<keyword evidence="2" id="KW-0732">Signal</keyword>
<dbReference type="EMBL" id="JARZHI010000048">
    <property type="protein sequence ID" value="MDI1434874.1"/>
    <property type="molecule type" value="Genomic_DNA"/>
</dbReference>
<proteinExistence type="predicted"/>
<organism evidence="3 4">
    <name type="scientific">Polyangium sorediatum</name>
    <dbReference type="NCBI Taxonomy" id="889274"/>
    <lineage>
        <taxon>Bacteria</taxon>
        <taxon>Pseudomonadati</taxon>
        <taxon>Myxococcota</taxon>
        <taxon>Polyangia</taxon>
        <taxon>Polyangiales</taxon>
        <taxon>Polyangiaceae</taxon>
        <taxon>Polyangium</taxon>
    </lineage>
</organism>
<reference evidence="3 4" key="1">
    <citation type="submission" date="2023-04" db="EMBL/GenBank/DDBJ databases">
        <title>The genome sequence of Polyangium sorediatum DSM14670.</title>
        <authorList>
            <person name="Zhang X."/>
        </authorList>
    </citation>
    <scope>NUCLEOTIDE SEQUENCE [LARGE SCALE GENOMIC DNA]</scope>
    <source>
        <strain evidence="3 4">DSM 14670</strain>
    </source>
</reference>
<evidence type="ECO:0000256" key="1">
    <source>
        <dbReference type="SAM" id="MobiDB-lite"/>
    </source>
</evidence>